<evidence type="ECO:0000313" key="8">
    <source>
        <dbReference type="Proteomes" id="UP001318040"/>
    </source>
</evidence>
<feature type="region of interest" description="Disordered" evidence="6">
    <location>
        <begin position="12"/>
        <end position="45"/>
    </location>
</feature>
<dbReference type="AlphaFoldDB" id="A0AAJ7TI93"/>
<organism evidence="8 9">
    <name type="scientific">Petromyzon marinus</name>
    <name type="common">Sea lamprey</name>
    <dbReference type="NCBI Taxonomy" id="7757"/>
    <lineage>
        <taxon>Eukaryota</taxon>
        <taxon>Metazoa</taxon>
        <taxon>Chordata</taxon>
        <taxon>Craniata</taxon>
        <taxon>Vertebrata</taxon>
        <taxon>Cyclostomata</taxon>
        <taxon>Hyperoartia</taxon>
        <taxon>Petromyzontiformes</taxon>
        <taxon>Petromyzontidae</taxon>
        <taxon>Petromyzon</taxon>
    </lineage>
</organism>
<evidence type="ECO:0000256" key="3">
    <source>
        <dbReference type="ARBA" id="ARBA00022989"/>
    </source>
</evidence>
<feature type="transmembrane region" description="Helical" evidence="7">
    <location>
        <begin position="100"/>
        <end position="120"/>
    </location>
</feature>
<feature type="compositionally biased region" description="Low complexity" evidence="6">
    <location>
        <begin position="21"/>
        <end position="32"/>
    </location>
</feature>
<dbReference type="InterPro" id="IPR029723">
    <property type="entry name" value="GPR137"/>
</dbReference>
<evidence type="ECO:0000256" key="1">
    <source>
        <dbReference type="ARBA" id="ARBA00004155"/>
    </source>
</evidence>
<dbReference type="GeneID" id="116947069"/>
<feature type="transmembrane region" description="Helical" evidence="7">
    <location>
        <begin position="68"/>
        <end position="88"/>
    </location>
</feature>
<keyword evidence="2 7" id="KW-0812">Transmembrane</keyword>
<dbReference type="Proteomes" id="UP001318040">
    <property type="component" value="Chromosome 29"/>
</dbReference>
<gene>
    <name evidence="9" type="primary">GPR137C</name>
</gene>
<name>A0AAJ7TI93_PETMA</name>
<dbReference type="PANTHER" id="PTHR15146:SF3">
    <property type="entry name" value="THH1_TOM1_TOM3 DOMAIN-CONTAINING PROTEIN"/>
    <property type="match status" value="1"/>
</dbReference>
<dbReference type="GO" id="GO:0005765">
    <property type="term" value="C:lysosomal membrane"/>
    <property type="evidence" value="ECO:0007669"/>
    <property type="project" value="UniProtKB-SubCell"/>
</dbReference>
<evidence type="ECO:0000256" key="2">
    <source>
        <dbReference type="ARBA" id="ARBA00022692"/>
    </source>
</evidence>
<feature type="transmembrane region" description="Helical" evidence="7">
    <location>
        <begin position="132"/>
        <end position="156"/>
    </location>
</feature>
<evidence type="ECO:0000256" key="4">
    <source>
        <dbReference type="ARBA" id="ARBA00023136"/>
    </source>
</evidence>
<evidence type="ECO:0000256" key="7">
    <source>
        <dbReference type="SAM" id="Phobius"/>
    </source>
</evidence>
<dbReference type="CTD" id="283554"/>
<evidence type="ECO:0000313" key="9">
    <source>
        <dbReference type="RefSeq" id="XP_032818365.1"/>
    </source>
</evidence>
<keyword evidence="4 7" id="KW-0472">Membrane</keyword>
<comment type="subcellular location">
    <subcellularLocation>
        <location evidence="1">Lysosome membrane</location>
        <topology evidence="1">Multi-pass membrane protein</topology>
    </subcellularLocation>
</comment>
<feature type="transmembrane region" description="Helical" evidence="7">
    <location>
        <begin position="255"/>
        <end position="278"/>
    </location>
</feature>
<proteinExistence type="predicted"/>
<feature type="transmembrane region" description="Helical" evidence="7">
    <location>
        <begin position="177"/>
        <end position="201"/>
    </location>
</feature>
<feature type="transmembrane region" description="Helical" evidence="7">
    <location>
        <begin position="310"/>
        <end position="332"/>
    </location>
</feature>
<accession>A0AAJ7TI93</accession>
<dbReference type="KEGG" id="pmrn:116947069"/>
<protein>
    <submittedName>
        <fullName evidence="9">Integral membrane protein GPR137C</fullName>
    </submittedName>
</protein>
<dbReference type="GO" id="GO:1904263">
    <property type="term" value="P:positive regulation of TORC1 signaling"/>
    <property type="evidence" value="ECO:0007669"/>
    <property type="project" value="TreeGrafter"/>
</dbReference>
<feature type="transmembrane region" description="Helical" evidence="7">
    <location>
        <begin position="213"/>
        <end position="235"/>
    </location>
</feature>
<keyword evidence="3 7" id="KW-1133">Transmembrane helix</keyword>
<reference evidence="9" key="1">
    <citation type="submission" date="2025-08" db="UniProtKB">
        <authorList>
            <consortium name="RefSeq"/>
        </authorList>
    </citation>
    <scope>IDENTIFICATION</scope>
    <source>
        <tissue evidence="9">Sperm</tissue>
    </source>
</reference>
<dbReference type="PANTHER" id="PTHR15146">
    <property type="entry name" value="INTEGRAL MEMBRANE PROTEIN GPR137"/>
    <property type="match status" value="1"/>
</dbReference>
<keyword evidence="5" id="KW-0458">Lysosome</keyword>
<evidence type="ECO:0000256" key="5">
    <source>
        <dbReference type="ARBA" id="ARBA00023228"/>
    </source>
</evidence>
<dbReference type="RefSeq" id="XP_032818365.1">
    <property type="nucleotide sequence ID" value="XM_032962474.1"/>
</dbReference>
<evidence type="ECO:0000256" key="6">
    <source>
        <dbReference type="SAM" id="MobiDB-lite"/>
    </source>
</evidence>
<sequence length="431" mass="46968">MSLWLSMAMLAAPSSPPPPLSSSASSSSSLTTPPQPPSTWAGGGDVPGPPAPVGPAVPPSVATALTGLFTGLYGLLFLCVYLQLWLVLRYRYKRFSFQTVFLALCLLWAGLRATLFVFYFENCQAANRLGAFAFWLLYCCPVCLQFFTLCLLNLYFSQMVIRAKSKHAEEQHKNNRVLRGVLLLASLLFLAVNVSCAVLVAGGPSYLVLKRLVLLRVLVNDVLFVACAVGLAICIWQMAKLPATGIYLESKGTSVCQAVTVGTLVILLYATRACYNLVVLAKSAPGSFNYDWYNVSDQADLQELHTNSKFVLFGVVLFVWELLPTGLVVIFFRVRRPNQNLSAAGVLGVRGFASRVYFFDNPRRYDSEDDLTRPLGTHPNGLIGSLSSMCGLYGSPGRYGSIRNSNTRSASPLLVHGRPGFSVSPYTTPQS</sequence>
<keyword evidence="8" id="KW-1185">Reference proteome</keyword>